<gene>
    <name evidence="2" type="ORF">CLUMA_CG005529</name>
</gene>
<organism evidence="2 3">
    <name type="scientific">Clunio marinus</name>
    <dbReference type="NCBI Taxonomy" id="568069"/>
    <lineage>
        <taxon>Eukaryota</taxon>
        <taxon>Metazoa</taxon>
        <taxon>Ecdysozoa</taxon>
        <taxon>Arthropoda</taxon>
        <taxon>Hexapoda</taxon>
        <taxon>Insecta</taxon>
        <taxon>Pterygota</taxon>
        <taxon>Neoptera</taxon>
        <taxon>Endopterygota</taxon>
        <taxon>Diptera</taxon>
        <taxon>Nematocera</taxon>
        <taxon>Chironomoidea</taxon>
        <taxon>Chironomidae</taxon>
        <taxon>Clunio</taxon>
    </lineage>
</organism>
<dbReference type="Proteomes" id="UP000183832">
    <property type="component" value="Unassembled WGS sequence"/>
</dbReference>
<dbReference type="EMBL" id="CVRI01000021">
    <property type="protein sequence ID" value="CRK91909.1"/>
    <property type="molecule type" value="Genomic_DNA"/>
</dbReference>
<name>A0A1J1HV64_9DIPT</name>
<evidence type="ECO:0000313" key="2">
    <source>
        <dbReference type="EMBL" id="CRK91909.1"/>
    </source>
</evidence>
<sequence>MSQIPRSQFGLKKRQGPVPLVSMNTAEHHNGSKAEKQQTNGSSKGNGHKIASYENDVVIIEDDCFAVVGHEEVIASTLMEEIVEDVSPKKKKRGRKSKDSTESKDSEILKKSFEEAFVSKSPSEKGNRSKQSLNDYVASSETKVENSSIDETSSKIEKETKIVKLTTTEDIQSLSSKRRSDRLQNASTIVNLSTVSSSDQSTKVSDETLESTPILSERRVIGRRSTRPIDDIKFTYRTPNPDYSFNATTNATVGSDMNNDSMITTPGTDRKRRPITDSMENLESPKRSRLEFSGLFNSFSSPITLLRNRFKRTNIASTPVVDGEAALLDDSVDSLNASGDMKEIDLNEKHKEIADDQEKEEDEEELKIITTPIKKRACVIM</sequence>
<dbReference type="OrthoDB" id="8048461at2759"/>
<feature type="compositionally biased region" description="Polar residues" evidence="1">
    <location>
        <begin position="249"/>
        <end position="267"/>
    </location>
</feature>
<dbReference type="AlphaFoldDB" id="A0A1J1HV64"/>
<feature type="region of interest" description="Disordered" evidence="1">
    <location>
        <begin position="86"/>
        <end position="153"/>
    </location>
</feature>
<evidence type="ECO:0000256" key="1">
    <source>
        <dbReference type="SAM" id="MobiDB-lite"/>
    </source>
</evidence>
<evidence type="ECO:0000313" key="3">
    <source>
        <dbReference type="Proteomes" id="UP000183832"/>
    </source>
</evidence>
<feature type="compositionally biased region" description="Basic and acidic residues" evidence="1">
    <location>
        <begin position="97"/>
        <end position="114"/>
    </location>
</feature>
<accession>A0A1J1HV64</accession>
<feature type="region of interest" description="Disordered" evidence="1">
    <location>
        <begin position="1"/>
        <end position="49"/>
    </location>
</feature>
<feature type="compositionally biased region" description="Basic and acidic residues" evidence="1">
    <location>
        <begin position="26"/>
        <end position="36"/>
    </location>
</feature>
<proteinExistence type="predicted"/>
<protein>
    <submittedName>
        <fullName evidence="2">CLUMA_CG005529, isoform A</fullName>
    </submittedName>
</protein>
<keyword evidence="3" id="KW-1185">Reference proteome</keyword>
<feature type="region of interest" description="Disordered" evidence="1">
    <location>
        <begin position="249"/>
        <end position="274"/>
    </location>
</feature>
<feature type="compositionally biased region" description="Polar residues" evidence="1">
    <location>
        <begin position="129"/>
        <end position="151"/>
    </location>
</feature>
<reference evidence="2 3" key="1">
    <citation type="submission" date="2015-04" db="EMBL/GenBank/DDBJ databases">
        <authorList>
            <person name="Syromyatnikov M.Y."/>
            <person name="Popov V.N."/>
        </authorList>
    </citation>
    <scope>NUCLEOTIDE SEQUENCE [LARGE SCALE GENOMIC DNA]</scope>
</reference>